<reference evidence="2 3" key="1">
    <citation type="submission" date="2018-03" db="EMBL/GenBank/DDBJ databases">
        <title>Genome sequence of Lactococcus lactis strain 14B4 from almond drupe.</title>
        <authorList>
            <person name="Tran T.D."/>
            <person name="McGarvey J.A."/>
            <person name="Huynh S."/>
            <person name="Parker C.T."/>
        </authorList>
    </citation>
    <scope>NUCLEOTIDE SEQUENCE [LARGE SCALE GENOMIC DNA]</scope>
    <source>
        <strain evidence="2 3">14B4</strain>
    </source>
</reference>
<accession>A0A2Z3KNA9</accession>
<dbReference type="GeneID" id="89633116"/>
<dbReference type="RefSeq" id="WP_109990825.1">
    <property type="nucleotide sequence ID" value="NZ_CP028160.1"/>
</dbReference>
<organism evidence="2 3">
    <name type="scientific">Lactococcus lactis subsp. lactis</name>
    <name type="common">Streptococcus lactis</name>
    <dbReference type="NCBI Taxonomy" id="1360"/>
    <lineage>
        <taxon>Bacteria</taxon>
        <taxon>Bacillati</taxon>
        <taxon>Bacillota</taxon>
        <taxon>Bacilli</taxon>
        <taxon>Lactobacillales</taxon>
        <taxon>Streptococcaceae</taxon>
        <taxon>Lactococcus</taxon>
    </lineage>
</organism>
<feature type="transmembrane region" description="Helical" evidence="1">
    <location>
        <begin position="45"/>
        <end position="65"/>
    </location>
</feature>
<dbReference type="EMBL" id="CP028160">
    <property type="protein sequence ID" value="AWN65539.1"/>
    <property type="molecule type" value="Genomic_DNA"/>
</dbReference>
<keyword evidence="1" id="KW-0472">Membrane</keyword>
<evidence type="ECO:0000313" key="3">
    <source>
        <dbReference type="Proteomes" id="UP000245919"/>
    </source>
</evidence>
<proteinExistence type="predicted"/>
<feature type="transmembrane region" description="Helical" evidence="1">
    <location>
        <begin position="15"/>
        <end position="33"/>
    </location>
</feature>
<evidence type="ECO:0000256" key="1">
    <source>
        <dbReference type="SAM" id="Phobius"/>
    </source>
</evidence>
<dbReference type="AlphaFoldDB" id="A0A2Z3KNA9"/>
<name>A0A2Z3KNA9_LACLL</name>
<gene>
    <name evidence="2" type="ORF">LL14B4_04860</name>
</gene>
<protein>
    <submittedName>
        <fullName evidence="2">Uncharacterized protein</fullName>
    </submittedName>
</protein>
<keyword evidence="1" id="KW-1133">Transmembrane helix</keyword>
<keyword evidence="1" id="KW-0812">Transmembrane</keyword>
<dbReference type="Proteomes" id="UP000245919">
    <property type="component" value="Chromosome"/>
</dbReference>
<sequence>MIDLGKFFEKVADNHLITTFVAIILTGFGYLLFPRNPKSEINILIYLVFLFAIAFIFVTVIAWVFNKARTNLNNRTYRKSDEIRLEQRYKEDDLKFISDNNVFDEVQKDFILNQLLNENEKKSYYNSATPLDRFDNYDGNRRFKTFVVTTPKNGGEVYMKLGDRVFKYLNYILLNYEKFTDFDTADDSPTVKAIVDSLKKNN</sequence>
<evidence type="ECO:0000313" key="2">
    <source>
        <dbReference type="EMBL" id="AWN65539.1"/>
    </source>
</evidence>